<evidence type="ECO:0000313" key="1">
    <source>
        <dbReference type="EMBL" id="MDI9861228.1"/>
    </source>
</evidence>
<protein>
    <recommendedName>
        <fullName evidence="3">Universal stress protein</fullName>
    </recommendedName>
</protein>
<sequence>MQKNIRLLIPVDFTNTTLETIEWALSVFDENPVEIVLLLAREMEYSITEMILYRPKPFLDEVFTTNFKASIAELSQMYTNTLAKIHVEVFHGNTVQAMKNFLEIHTINCICLPPLGLYKPVKDSFDPRKLLQKSNISVIEMPLYASVAV</sequence>
<proteinExistence type="predicted"/>
<evidence type="ECO:0000313" key="2">
    <source>
        <dbReference type="Proteomes" id="UP001236507"/>
    </source>
</evidence>
<gene>
    <name evidence="1" type="ORF">QM524_18565</name>
</gene>
<dbReference type="EMBL" id="JASHIF010000018">
    <property type="protein sequence ID" value="MDI9861228.1"/>
    <property type="molecule type" value="Genomic_DNA"/>
</dbReference>
<name>A0ABT6YCB2_9BACT</name>
<comment type="caution">
    <text evidence="1">The sequence shown here is derived from an EMBL/GenBank/DDBJ whole genome shotgun (WGS) entry which is preliminary data.</text>
</comment>
<keyword evidence="2" id="KW-1185">Reference proteome</keyword>
<organism evidence="1 2">
    <name type="scientific">Flectobacillus roseus</name>
    <dbReference type="NCBI Taxonomy" id="502259"/>
    <lineage>
        <taxon>Bacteria</taxon>
        <taxon>Pseudomonadati</taxon>
        <taxon>Bacteroidota</taxon>
        <taxon>Cytophagia</taxon>
        <taxon>Cytophagales</taxon>
        <taxon>Flectobacillaceae</taxon>
        <taxon>Flectobacillus</taxon>
    </lineage>
</organism>
<dbReference type="Proteomes" id="UP001236507">
    <property type="component" value="Unassembled WGS sequence"/>
</dbReference>
<reference evidence="1 2" key="1">
    <citation type="submission" date="2023-05" db="EMBL/GenBank/DDBJ databases">
        <title>Novel species of genus Flectobacillus isolated from stream in China.</title>
        <authorList>
            <person name="Lu H."/>
        </authorList>
    </citation>
    <scope>NUCLEOTIDE SEQUENCE [LARGE SCALE GENOMIC DNA]</scope>
    <source>
        <strain evidence="1 2">KCTC 42575</strain>
    </source>
</reference>
<evidence type="ECO:0008006" key="3">
    <source>
        <dbReference type="Google" id="ProtNLM"/>
    </source>
</evidence>
<dbReference type="SUPFAM" id="SSF52402">
    <property type="entry name" value="Adenine nucleotide alpha hydrolases-like"/>
    <property type="match status" value="1"/>
</dbReference>
<dbReference type="RefSeq" id="WP_283345717.1">
    <property type="nucleotide sequence ID" value="NZ_JASHIF010000018.1"/>
</dbReference>
<accession>A0ABT6YCB2</accession>